<dbReference type="Proteomes" id="UP000214365">
    <property type="component" value="Unassembled WGS sequence"/>
</dbReference>
<dbReference type="STRING" id="1441469.A0A225AWT7"/>
<dbReference type="Gene3D" id="3.40.50.720">
    <property type="entry name" value="NAD(P)-binding Rossmann-like Domain"/>
    <property type="match status" value="1"/>
</dbReference>
<keyword evidence="4" id="KW-1185">Reference proteome</keyword>
<dbReference type="OrthoDB" id="64915at2759"/>
<comment type="caution">
    <text evidence="3">The sequence shown here is derived from an EMBL/GenBank/DDBJ whole genome shotgun (WGS) entry which is preliminary data.</text>
</comment>
<reference evidence="3 4" key="1">
    <citation type="submission" date="2015-06" db="EMBL/GenBank/DDBJ databases">
        <title>Talaromyces atroroseus IBT 11181 draft genome.</title>
        <authorList>
            <person name="Rasmussen K.B."/>
            <person name="Rasmussen S."/>
            <person name="Petersen B."/>
            <person name="Sicheritz-Ponten T."/>
            <person name="Mortensen U.H."/>
            <person name="Thrane U."/>
        </authorList>
    </citation>
    <scope>NUCLEOTIDE SEQUENCE [LARGE SCALE GENOMIC DNA]</scope>
    <source>
        <strain evidence="3 4">IBT 11181</strain>
    </source>
</reference>
<protein>
    <submittedName>
        <fullName evidence="3">Uncharacterized protein</fullName>
    </submittedName>
</protein>
<dbReference type="Pfam" id="PF22685">
    <property type="entry name" value="Gal80p_C-like"/>
    <property type="match status" value="1"/>
</dbReference>
<dbReference type="Pfam" id="PF01408">
    <property type="entry name" value="GFO_IDH_MocA"/>
    <property type="match status" value="1"/>
</dbReference>
<evidence type="ECO:0000313" key="4">
    <source>
        <dbReference type="Proteomes" id="UP000214365"/>
    </source>
</evidence>
<evidence type="ECO:0000259" key="2">
    <source>
        <dbReference type="Pfam" id="PF22685"/>
    </source>
</evidence>
<dbReference type="GeneID" id="31004697"/>
<dbReference type="AlphaFoldDB" id="A0A225AWT7"/>
<dbReference type="SUPFAM" id="SSF55347">
    <property type="entry name" value="Glyceraldehyde-3-phosphate dehydrogenase-like, C-terminal domain"/>
    <property type="match status" value="1"/>
</dbReference>
<dbReference type="InterPro" id="IPR055080">
    <property type="entry name" value="Gal80p-like_C"/>
</dbReference>
<evidence type="ECO:0000313" key="3">
    <source>
        <dbReference type="EMBL" id="OKL60079.1"/>
    </source>
</evidence>
<feature type="domain" description="Gal80p-like C-terminal" evidence="2">
    <location>
        <begin position="148"/>
        <end position="301"/>
    </location>
</feature>
<dbReference type="InterPro" id="IPR051317">
    <property type="entry name" value="Gfo/Idh/MocA_oxidoreduct"/>
</dbReference>
<organism evidence="3 4">
    <name type="scientific">Talaromyces atroroseus</name>
    <dbReference type="NCBI Taxonomy" id="1441469"/>
    <lineage>
        <taxon>Eukaryota</taxon>
        <taxon>Fungi</taxon>
        <taxon>Dikarya</taxon>
        <taxon>Ascomycota</taxon>
        <taxon>Pezizomycotina</taxon>
        <taxon>Eurotiomycetes</taxon>
        <taxon>Eurotiomycetidae</taxon>
        <taxon>Eurotiales</taxon>
        <taxon>Trichocomaceae</taxon>
        <taxon>Talaromyces</taxon>
        <taxon>Talaromyces sect. Trachyspermi</taxon>
    </lineage>
</organism>
<dbReference type="PANTHER" id="PTHR43708">
    <property type="entry name" value="CONSERVED EXPRESSED OXIDOREDUCTASE (EUROFUNG)"/>
    <property type="match status" value="1"/>
</dbReference>
<dbReference type="InterPro" id="IPR036291">
    <property type="entry name" value="NAD(P)-bd_dom_sf"/>
</dbReference>
<evidence type="ECO:0000259" key="1">
    <source>
        <dbReference type="Pfam" id="PF01408"/>
    </source>
</evidence>
<accession>A0A225AWT7</accession>
<dbReference type="GO" id="GO:0000166">
    <property type="term" value="F:nucleotide binding"/>
    <property type="evidence" value="ECO:0007669"/>
    <property type="project" value="InterPro"/>
</dbReference>
<dbReference type="RefSeq" id="XP_020120200.1">
    <property type="nucleotide sequence ID" value="XM_020267266.1"/>
</dbReference>
<dbReference type="PANTHER" id="PTHR43708:SF1">
    <property type="entry name" value="GALACTOSE_LACTOSE METABOLISM REGULATORY PROTEIN GAL80"/>
    <property type="match status" value="1"/>
</dbReference>
<sequence>MPPARPVQTALIGLSSSAVTAWAADAHLPVLVNARYKHLFNITALCNSSVAAAKSAIQTYQLDSSWVRAYGSPEDLAADPAVDLVLCNTRADKHYETILPSLRAGKSVYIEWPIASNLTQIDELVAAFRASTNPLQVAAVGLQGRFSPAVLKMKELLHSGSLGRLLGTEVTAYAGTQSPDVLSTGLKYFAQKEVGGNPITIGFSHLIDWVQSVVGDVVPETEHVHFQLQHPEIRVRDPRTGELVEKFASDVPDLLSLHGSLPESSFAVPKATLVAYFSRGRPFPGDPAISWTLNCERGTIRFVSPSSTALHVNGYEAPITITVHQFKANRLEQVPWTWSEAQLEFPLRARSTQDCLVALVEGNKERYVSLEDGAKRARQTLRWLGSFQGQK</sequence>
<dbReference type="SUPFAM" id="SSF51735">
    <property type="entry name" value="NAD(P)-binding Rossmann-fold domains"/>
    <property type="match status" value="1"/>
</dbReference>
<dbReference type="Gene3D" id="3.30.360.10">
    <property type="entry name" value="Dihydrodipicolinate Reductase, domain 2"/>
    <property type="match status" value="1"/>
</dbReference>
<feature type="domain" description="Gfo/Idh/MocA-like oxidoreductase N-terminal" evidence="1">
    <location>
        <begin position="23"/>
        <end position="137"/>
    </location>
</feature>
<dbReference type="InterPro" id="IPR000683">
    <property type="entry name" value="Gfo/Idh/MocA-like_OxRdtase_N"/>
</dbReference>
<dbReference type="EMBL" id="LFMY01000006">
    <property type="protein sequence ID" value="OKL60079.1"/>
    <property type="molecule type" value="Genomic_DNA"/>
</dbReference>
<name>A0A225AWT7_TALAT</name>
<proteinExistence type="predicted"/>
<gene>
    <name evidence="3" type="ORF">UA08_04941</name>
</gene>